<gene>
    <name evidence="2" type="ORF">I4J89_04235</name>
</gene>
<dbReference type="InterPro" id="IPR050640">
    <property type="entry name" value="Bact_2-comp_sensor_kinase"/>
</dbReference>
<dbReference type="Gene3D" id="3.30.565.10">
    <property type="entry name" value="Histidine kinase-like ATPase, C-terminal domain"/>
    <property type="match status" value="1"/>
</dbReference>
<evidence type="ECO:0000259" key="1">
    <source>
        <dbReference type="SMART" id="SM00387"/>
    </source>
</evidence>
<keyword evidence="2" id="KW-0418">Kinase</keyword>
<dbReference type="InterPro" id="IPR036890">
    <property type="entry name" value="HATPase_C_sf"/>
</dbReference>
<dbReference type="EMBL" id="JADQTO010000002">
    <property type="protein sequence ID" value="MBG0560674.1"/>
    <property type="molecule type" value="Genomic_DNA"/>
</dbReference>
<dbReference type="PANTHER" id="PTHR34220:SF7">
    <property type="entry name" value="SENSOR HISTIDINE KINASE YPDA"/>
    <property type="match status" value="1"/>
</dbReference>
<dbReference type="GO" id="GO:0000155">
    <property type="term" value="F:phosphorelay sensor kinase activity"/>
    <property type="evidence" value="ECO:0007669"/>
    <property type="project" value="InterPro"/>
</dbReference>
<evidence type="ECO:0000313" key="3">
    <source>
        <dbReference type="Proteomes" id="UP000598146"/>
    </source>
</evidence>
<keyword evidence="3" id="KW-1185">Reference proteome</keyword>
<dbReference type="SMART" id="SM00387">
    <property type="entry name" value="HATPase_c"/>
    <property type="match status" value="1"/>
</dbReference>
<dbReference type="PANTHER" id="PTHR34220">
    <property type="entry name" value="SENSOR HISTIDINE KINASE YPDA"/>
    <property type="match status" value="1"/>
</dbReference>
<keyword evidence="2" id="KW-0808">Transferase</keyword>
<proteinExistence type="predicted"/>
<dbReference type="Proteomes" id="UP000598146">
    <property type="component" value="Unassembled WGS sequence"/>
</dbReference>
<comment type="caution">
    <text evidence="2">The sequence shown here is derived from an EMBL/GenBank/DDBJ whole genome shotgun (WGS) entry which is preliminary data.</text>
</comment>
<evidence type="ECO:0000313" key="2">
    <source>
        <dbReference type="EMBL" id="MBG0560674.1"/>
    </source>
</evidence>
<organism evidence="2 3">
    <name type="scientific">Actinoplanes aureus</name>
    <dbReference type="NCBI Taxonomy" id="2792083"/>
    <lineage>
        <taxon>Bacteria</taxon>
        <taxon>Bacillati</taxon>
        <taxon>Actinomycetota</taxon>
        <taxon>Actinomycetes</taxon>
        <taxon>Micromonosporales</taxon>
        <taxon>Micromonosporaceae</taxon>
        <taxon>Actinoplanes</taxon>
    </lineage>
</organism>
<name>A0A931C1R7_9ACTN</name>
<protein>
    <submittedName>
        <fullName evidence="2">Histidine kinase</fullName>
    </submittedName>
</protein>
<dbReference type="Pfam" id="PF06580">
    <property type="entry name" value="His_kinase"/>
    <property type="match status" value="1"/>
</dbReference>
<dbReference type="SUPFAM" id="SSF55874">
    <property type="entry name" value="ATPase domain of HSP90 chaperone/DNA topoisomerase II/histidine kinase"/>
    <property type="match status" value="1"/>
</dbReference>
<sequence length="393" mass="41871">MSTVGSALAVIAVLAALAAAVVAVLRLRARRGIATAMQRATYDVLHTAALAAEPLRGGLTSASAGKAARHLRTLVGAVGLAVIDGERCLAYDGRGAHHQDQLTEAARRAVSTRRSVVLNGADLPCDRMDCVVRGAVVAPLDSAAQAALVALADSQPAPGLVQATLEAARWAGSQLALAELDSSRERLARAEVKALRAQISPHFIYNALTAIASFVRTDPERARELILEFAEFTRYSFRAHGEFTTLAEELRSIDRYLTIERARFGDRLQVRLQIAPEVLPVGLPFLCLQPLVENAIRHGLSRKPGVGMVSIEARDAGAECHITVEDDGVGMDPAVFGRDGSEGEDGQHVGLVNVDERLRSVFGDHNGLVVETALGAGTKVSMRVPKFHPQVRA</sequence>
<dbReference type="GO" id="GO:0016020">
    <property type="term" value="C:membrane"/>
    <property type="evidence" value="ECO:0007669"/>
    <property type="project" value="InterPro"/>
</dbReference>
<dbReference type="Pfam" id="PF02518">
    <property type="entry name" value="HATPase_c"/>
    <property type="match status" value="1"/>
</dbReference>
<dbReference type="AlphaFoldDB" id="A0A931C1R7"/>
<reference evidence="2" key="1">
    <citation type="submission" date="2020-11" db="EMBL/GenBank/DDBJ databases">
        <title>Isolation and identification of active actinomycetes.</title>
        <authorList>
            <person name="Sun X."/>
        </authorList>
    </citation>
    <scope>NUCLEOTIDE SEQUENCE</scope>
    <source>
        <strain evidence="2">NEAU-A11</strain>
    </source>
</reference>
<accession>A0A931C1R7</accession>
<dbReference type="InterPro" id="IPR010559">
    <property type="entry name" value="Sig_transdc_His_kin_internal"/>
</dbReference>
<dbReference type="RefSeq" id="WP_196412784.1">
    <property type="nucleotide sequence ID" value="NZ_JADQTO010000002.1"/>
</dbReference>
<feature type="domain" description="Histidine kinase/HSP90-like ATPase" evidence="1">
    <location>
        <begin position="279"/>
        <end position="388"/>
    </location>
</feature>
<dbReference type="InterPro" id="IPR003594">
    <property type="entry name" value="HATPase_dom"/>
</dbReference>